<dbReference type="STRING" id="500635.MITSMUL_03152"/>
<organism evidence="1 2">
    <name type="scientific">Mitsuokella multacida DSM 20544</name>
    <dbReference type="NCBI Taxonomy" id="500635"/>
    <lineage>
        <taxon>Bacteria</taxon>
        <taxon>Bacillati</taxon>
        <taxon>Bacillota</taxon>
        <taxon>Negativicutes</taxon>
        <taxon>Selenomonadales</taxon>
        <taxon>Selenomonadaceae</taxon>
        <taxon>Mitsuokella</taxon>
    </lineage>
</organism>
<accession>C9KJF3</accession>
<evidence type="ECO:0000313" key="2">
    <source>
        <dbReference type="Proteomes" id="UP000003671"/>
    </source>
</evidence>
<reference evidence="1" key="1">
    <citation type="submission" date="2009-09" db="EMBL/GenBank/DDBJ databases">
        <authorList>
            <person name="Weinstock G."/>
            <person name="Sodergren E."/>
            <person name="Clifton S."/>
            <person name="Fulton L."/>
            <person name="Fulton B."/>
            <person name="Courtney L."/>
            <person name="Fronick C."/>
            <person name="Harrison M."/>
            <person name="Strong C."/>
            <person name="Farmer C."/>
            <person name="Delahaunty K."/>
            <person name="Markovic C."/>
            <person name="Hall O."/>
            <person name="Minx P."/>
            <person name="Tomlinson C."/>
            <person name="Mitreva M."/>
            <person name="Nelson J."/>
            <person name="Hou S."/>
            <person name="Wollam A."/>
            <person name="Pepin K.H."/>
            <person name="Johnson M."/>
            <person name="Bhonagiri V."/>
            <person name="Nash W.E."/>
            <person name="Warren W."/>
            <person name="Chinwalla A."/>
            <person name="Mardis E.R."/>
            <person name="Wilson R.K."/>
        </authorList>
    </citation>
    <scope>NUCLEOTIDE SEQUENCE [LARGE SCALE GENOMIC DNA]</scope>
    <source>
        <strain evidence="1">DSM 20544</strain>
    </source>
</reference>
<dbReference type="Proteomes" id="UP000003671">
    <property type="component" value="Unassembled WGS sequence"/>
</dbReference>
<dbReference type="HOGENOM" id="CLU_1123536_0_0_9"/>
<dbReference type="GeneID" id="93480367"/>
<protein>
    <submittedName>
        <fullName evidence="1">Uncharacterized protein</fullName>
    </submittedName>
</protein>
<keyword evidence="2" id="KW-1185">Reference proteome</keyword>
<gene>
    <name evidence="1" type="ORF">MITSMUL_03152</name>
</gene>
<dbReference type="PATRIC" id="fig|500635.8.peg.100"/>
<name>C9KJF3_9FIRM</name>
<dbReference type="EMBL" id="ABWK02000001">
    <property type="protein sequence ID" value="EEX70019.1"/>
    <property type="molecule type" value="Genomic_DNA"/>
</dbReference>
<comment type="caution">
    <text evidence="1">The sequence shown here is derived from an EMBL/GenBank/DDBJ whole genome shotgun (WGS) entry which is preliminary data.</text>
</comment>
<dbReference type="RefSeq" id="WP_005839024.1">
    <property type="nucleotide sequence ID" value="NZ_GG697141.2"/>
</dbReference>
<dbReference type="AlphaFoldDB" id="C9KJF3"/>
<evidence type="ECO:0000313" key="1">
    <source>
        <dbReference type="EMBL" id="EEX70019.1"/>
    </source>
</evidence>
<sequence length="247" mass="26402">MAVKDLLNKGLLLHGIGAGVLKSVTGKIAEMTTSQSMNMNITATTEDVYGGDGLFPLYTYISKKEGTVEITNAEFKLSQVQIAQGTKITATGNKRNYRVLITKDDKQLIKDGALTGVEALAVIGPDGNDASAAVTVTDTGAVTFGEAAVAGEYVVWFKATDANSVKAEMLKNAMPEVATFNWMFTTEDSEGNKYQIDIYARRVRADGELKIETARDKATTPSLKIKILDPGDGHDDFAVVTITPLAA</sequence>
<proteinExistence type="predicted"/>